<dbReference type="GO" id="GO:0046872">
    <property type="term" value="F:metal ion binding"/>
    <property type="evidence" value="ECO:0007669"/>
    <property type="project" value="UniProtKB-KW"/>
</dbReference>
<sequence length="166" mass="18282">MIKAIEKNLQRGIKLLNSISDEQYSNGTILPYNSSIGCNMRHILDAFTCIFNGLESKNVDFSLRERNCLAEQTTAAGLAYFDKVITQLYTIESVDFDQIISVTDDLGTGKITANYTLGSALAQAHSHAIHHFASIGFIIHQLGIQLPDADFGYNPTTPKKDLVNSI</sequence>
<dbReference type="InterPro" id="IPR007837">
    <property type="entry name" value="DinB"/>
</dbReference>
<dbReference type="Gene3D" id="1.20.120.450">
    <property type="entry name" value="dinb family like domain"/>
    <property type="match status" value="1"/>
</dbReference>
<evidence type="ECO:0008006" key="6">
    <source>
        <dbReference type="Google" id="ProtNLM"/>
    </source>
</evidence>
<dbReference type="InterPro" id="IPR034660">
    <property type="entry name" value="DinB/YfiT-like"/>
</dbReference>
<dbReference type="OrthoDB" id="1162179at2"/>
<dbReference type="Proteomes" id="UP000181898">
    <property type="component" value="Chromosome"/>
</dbReference>
<dbReference type="STRING" id="1850252.LPB136_05750"/>
<dbReference type="Pfam" id="PF05163">
    <property type="entry name" value="DinB"/>
    <property type="match status" value="1"/>
</dbReference>
<evidence type="ECO:0000313" key="5">
    <source>
        <dbReference type="Proteomes" id="UP000181898"/>
    </source>
</evidence>
<comment type="similarity">
    <text evidence="1">Belongs to the DinB family.</text>
</comment>
<dbReference type="KEGG" id="ten:LPB136_05750"/>
<keyword evidence="5" id="KW-1185">Reference proteome</keyword>
<evidence type="ECO:0000313" key="4">
    <source>
        <dbReference type="EMBL" id="APG64891.1"/>
    </source>
</evidence>
<accession>A0A1L3JIC7</accession>
<dbReference type="EMBL" id="CP018155">
    <property type="protein sequence ID" value="APG64891.1"/>
    <property type="molecule type" value="Genomic_DNA"/>
</dbReference>
<organism evidence="4 5">
    <name type="scientific">Tenacibaculum todarodis</name>
    <dbReference type="NCBI Taxonomy" id="1850252"/>
    <lineage>
        <taxon>Bacteria</taxon>
        <taxon>Pseudomonadati</taxon>
        <taxon>Bacteroidota</taxon>
        <taxon>Flavobacteriia</taxon>
        <taxon>Flavobacteriales</taxon>
        <taxon>Flavobacteriaceae</taxon>
        <taxon>Tenacibaculum</taxon>
    </lineage>
</organism>
<feature type="binding site" evidence="3">
    <location>
        <position position="131"/>
    </location>
    <ligand>
        <name>a divalent metal cation</name>
        <dbReference type="ChEBI" id="CHEBI:60240"/>
    </ligand>
</feature>
<dbReference type="SUPFAM" id="SSF109854">
    <property type="entry name" value="DinB/YfiT-like putative metalloenzymes"/>
    <property type="match status" value="1"/>
</dbReference>
<dbReference type="AlphaFoldDB" id="A0A1L3JIC7"/>
<name>A0A1L3JIC7_9FLAO</name>
<protein>
    <recommendedName>
        <fullName evidence="6">DinB family protein</fullName>
    </recommendedName>
</protein>
<dbReference type="RefSeq" id="WP_072555216.1">
    <property type="nucleotide sequence ID" value="NZ_CP018155.1"/>
</dbReference>
<evidence type="ECO:0000256" key="2">
    <source>
        <dbReference type="ARBA" id="ARBA00022723"/>
    </source>
</evidence>
<feature type="binding site" evidence="3">
    <location>
        <position position="127"/>
    </location>
    <ligand>
        <name>a divalent metal cation</name>
        <dbReference type="ChEBI" id="CHEBI:60240"/>
    </ligand>
</feature>
<gene>
    <name evidence="4" type="ORF">LPB136_05750</name>
</gene>
<keyword evidence="2 3" id="KW-0479">Metal-binding</keyword>
<proteinExistence type="inferred from homology"/>
<feature type="binding site" evidence="3">
    <location>
        <position position="42"/>
    </location>
    <ligand>
        <name>a divalent metal cation</name>
        <dbReference type="ChEBI" id="CHEBI:60240"/>
    </ligand>
</feature>
<evidence type="ECO:0000256" key="1">
    <source>
        <dbReference type="ARBA" id="ARBA00008635"/>
    </source>
</evidence>
<reference evidence="4 5" key="1">
    <citation type="submission" date="2016-11" db="EMBL/GenBank/DDBJ databases">
        <title>Tenacibaculum sp. LPB0136, isolated from marine environment.</title>
        <authorList>
            <person name="Kim E."/>
            <person name="Yi H."/>
        </authorList>
    </citation>
    <scope>NUCLEOTIDE SEQUENCE [LARGE SCALE GENOMIC DNA]</scope>
    <source>
        <strain evidence="4 5">LPB0136</strain>
    </source>
</reference>
<evidence type="ECO:0000256" key="3">
    <source>
        <dbReference type="PIRSR" id="PIRSR607837-1"/>
    </source>
</evidence>